<evidence type="ECO:0000313" key="1">
    <source>
        <dbReference type="EMBL" id="ELS62090.1"/>
    </source>
</evidence>
<dbReference type="EMBL" id="AMXN01000002">
    <property type="protein sequence ID" value="ELS62090.1"/>
    <property type="molecule type" value="Genomic_DNA"/>
</dbReference>
<proteinExistence type="predicted"/>
<protein>
    <submittedName>
        <fullName evidence="1">Uncharacterized protein</fullName>
    </submittedName>
</protein>
<dbReference type="AlphaFoldDB" id="A0A9W5PDX7"/>
<keyword evidence="2" id="KW-1185">Reference proteome</keyword>
<accession>A0A9W5PDX7</accession>
<reference evidence="1 2" key="1">
    <citation type="journal article" date="2014" name="Syst. Appl. Microbiol.">
        <title>Genomic insights into the taxonomic status of the three subspecies of Bacillus subtilis.</title>
        <authorList>
            <person name="Yi H."/>
            <person name="Chun J."/>
            <person name="Cha C.J."/>
        </authorList>
    </citation>
    <scope>NUCLEOTIDE SEQUENCE [LARGE SCALE GENOMIC DNA]</scope>
    <source>
        <strain evidence="1 2">KCTC 13429</strain>
    </source>
</reference>
<organism evidence="1 2">
    <name type="scientific">Bacillus inaquosorum KCTC 13429</name>
    <dbReference type="NCBI Taxonomy" id="1236548"/>
    <lineage>
        <taxon>Bacteria</taxon>
        <taxon>Bacillati</taxon>
        <taxon>Bacillota</taxon>
        <taxon>Bacilli</taxon>
        <taxon>Bacillales</taxon>
        <taxon>Bacillaceae</taxon>
        <taxon>Bacillus</taxon>
    </lineage>
</organism>
<gene>
    <name evidence="1" type="ORF">BSI_11690</name>
</gene>
<dbReference type="Proteomes" id="UP000011182">
    <property type="component" value="Unassembled WGS sequence"/>
</dbReference>
<comment type="caution">
    <text evidence="1">The sequence shown here is derived from an EMBL/GenBank/DDBJ whole genome shotgun (WGS) entry which is preliminary data.</text>
</comment>
<evidence type="ECO:0000313" key="2">
    <source>
        <dbReference type="Proteomes" id="UP000011182"/>
    </source>
</evidence>
<name>A0A9W5PDX7_9BACI</name>
<sequence>MLEIQDFLTEDILSFNEGLELIEKDTNLFWYLFFAKTFFLGYA</sequence>